<dbReference type="GO" id="GO:0006351">
    <property type="term" value="P:DNA-templated transcription"/>
    <property type="evidence" value="ECO:0007669"/>
    <property type="project" value="InterPro"/>
</dbReference>
<dbReference type="Proteomes" id="UP000799118">
    <property type="component" value="Unassembled WGS sequence"/>
</dbReference>
<dbReference type="PANTHER" id="PTHR46910:SF1">
    <property type="entry name" value="MISCELLANEOUS ZN(II)2CYS6 TRANSCRIPTION FACTOR (EUROFUNG)-RELATED"/>
    <property type="match status" value="1"/>
</dbReference>
<reference evidence="5" key="1">
    <citation type="journal article" date="2019" name="Environ. Microbiol.">
        <title>Fungal ecological strategies reflected in gene transcription - a case study of two litter decomposers.</title>
        <authorList>
            <person name="Barbi F."/>
            <person name="Kohler A."/>
            <person name="Barry K."/>
            <person name="Baskaran P."/>
            <person name="Daum C."/>
            <person name="Fauchery L."/>
            <person name="Ihrmark K."/>
            <person name="Kuo A."/>
            <person name="LaButti K."/>
            <person name="Lipzen A."/>
            <person name="Morin E."/>
            <person name="Grigoriev I.V."/>
            <person name="Henrissat B."/>
            <person name="Lindahl B."/>
            <person name="Martin F."/>
        </authorList>
    </citation>
    <scope>NUCLEOTIDE SEQUENCE</scope>
    <source>
        <strain evidence="5">JB14</strain>
    </source>
</reference>
<dbReference type="GO" id="GO:0003677">
    <property type="term" value="F:DNA binding"/>
    <property type="evidence" value="ECO:0007669"/>
    <property type="project" value="InterPro"/>
</dbReference>
<keyword evidence="2" id="KW-0539">Nucleus</keyword>
<dbReference type="InterPro" id="IPR001138">
    <property type="entry name" value="Zn2Cys6_DnaBD"/>
</dbReference>
<evidence type="ECO:0000259" key="4">
    <source>
        <dbReference type="PROSITE" id="PS50048"/>
    </source>
</evidence>
<dbReference type="EMBL" id="ML769416">
    <property type="protein sequence ID" value="KAE9404478.1"/>
    <property type="molecule type" value="Genomic_DNA"/>
</dbReference>
<feature type="domain" description="Zn(2)-C6 fungal-type" evidence="4">
    <location>
        <begin position="5"/>
        <end position="34"/>
    </location>
</feature>
<keyword evidence="6" id="KW-1185">Reference proteome</keyword>
<dbReference type="GO" id="GO:0008270">
    <property type="term" value="F:zinc ion binding"/>
    <property type="evidence" value="ECO:0007669"/>
    <property type="project" value="InterPro"/>
</dbReference>
<proteinExistence type="predicted"/>
<gene>
    <name evidence="5" type="ORF">BT96DRAFT_813532</name>
</gene>
<evidence type="ECO:0000256" key="1">
    <source>
        <dbReference type="ARBA" id="ARBA00022723"/>
    </source>
</evidence>
<feature type="region of interest" description="Disordered" evidence="3">
    <location>
        <begin position="132"/>
        <end position="151"/>
    </location>
</feature>
<dbReference type="Gene3D" id="4.10.240.10">
    <property type="entry name" value="Zn(2)-C6 fungal-type DNA-binding domain"/>
    <property type="match status" value="1"/>
</dbReference>
<dbReference type="Pfam" id="PF00172">
    <property type="entry name" value="Zn_clus"/>
    <property type="match status" value="1"/>
</dbReference>
<sequence>RVWRACQVCRKRKVKCNGQEPCAYCLSSGKACSFKDINDNAASARQQTSGTDYRLARVEETLQKLVPITQAFEAWLRANHQIPPSGLPIRVDPDDASFNSHSPYPTHSPPQDDRPSSSTSYRASNSIKELCANDGPEQSFTPQGNAEFMDQNASYGPEKWVDRYSHLTKDSYGQLRPYQFNDLVSRYTGGPTSDLIADAITISQNPNPADASPESILSTKSDVQLPFFAPDRTFRRQAALPLPEDITYPPSELADELVATYFSRIHYTFPILHQQGFVERYIQVMEQKAKGKQPSKDHGFLSALFAVFACGACLIEKGRPKSGGQGEANDFRGFEFYEKAQLFFWMGIGTSQIEHVQCLSIMAICNATWNTLAQSWINVGAAVRRGQDLGLHLSGRRLPLTPFEREYRKRIWWCVYGLDRVLSIALGRPNGTHEDDFDIEMRTLADDAQLTALRDGIPQPIQSGKSYMTGFVALLSIYGIAGKIMRFTQSAHVEEARNEKTNKTIADLDSQLANWVHQLPSEVKYAANDPNDPQMFALCTIAFFVYYSAIINLHRPFIPDHATPSSDLSSLLQCTSAARSCIRIGEITQEMLPASHHLAFAVQYITLSAVLLLRSIVYIKQVDLVSAIISDAEKAITILQNLELIWPASKRCREIVSDLLVVVRTKLSGGASAIEALQAAQLRQQESPHEFVSESASTKRKRVSEPGPVASSSRQRLDDLEWTPAGQATTLSNQRYHPSNAEEERYGQQLSNLMRTSSIRTSMSNDAMPSTDALRGHALSNARGDPGSLNTPSFGNTVLPSLGQLLQPPLPQISLDINTLSTGGRHLDEYSGYDFLGDDLFAVLGSVVRPSEQQLSPQTFEENAQVLWQAFHGKPDAPFVAS</sequence>
<accession>A0A6A4I4W6</accession>
<dbReference type="CDD" id="cd12148">
    <property type="entry name" value="fungal_TF_MHR"/>
    <property type="match status" value="1"/>
</dbReference>
<organism evidence="5 6">
    <name type="scientific">Gymnopus androsaceus JB14</name>
    <dbReference type="NCBI Taxonomy" id="1447944"/>
    <lineage>
        <taxon>Eukaryota</taxon>
        <taxon>Fungi</taxon>
        <taxon>Dikarya</taxon>
        <taxon>Basidiomycota</taxon>
        <taxon>Agaricomycotina</taxon>
        <taxon>Agaricomycetes</taxon>
        <taxon>Agaricomycetidae</taxon>
        <taxon>Agaricales</taxon>
        <taxon>Marasmiineae</taxon>
        <taxon>Omphalotaceae</taxon>
        <taxon>Gymnopus</taxon>
    </lineage>
</organism>
<evidence type="ECO:0000313" key="6">
    <source>
        <dbReference type="Proteomes" id="UP000799118"/>
    </source>
</evidence>
<feature type="region of interest" description="Disordered" evidence="3">
    <location>
        <begin position="86"/>
        <end position="123"/>
    </location>
</feature>
<evidence type="ECO:0000313" key="5">
    <source>
        <dbReference type="EMBL" id="KAE9404478.1"/>
    </source>
</evidence>
<feature type="non-terminal residue" evidence="5">
    <location>
        <position position="1"/>
    </location>
</feature>
<protein>
    <recommendedName>
        <fullName evidence="4">Zn(2)-C6 fungal-type domain-containing protein</fullName>
    </recommendedName>
</protein>
<dbReference type="SMART" id="SM00906">
    <property type="entry name" value="Fungal_trans"/>
    <property type="match status" value="1"/>
</dbReference>
<dbReference type="GO" id="GO:0000981">
    <property type="term" value="F:DNA-binding transcription factor activity, RNA polymerase II-specific"/>
    <property type="evidence" value="ECO:0007669"/>
    <property type="project" value="InterPro"/>
</dbReference>
<dbReference type="SUPFAM" id="SSF57701">
    <property type="entry name" value="Zn2/Cys6 DNA-binding domain"/>
    <property type="match status" value="1"/>
</dbReference>
<dbReference type="PANTHER" id="PTHR46910">
    <property type="entry name" value="TRANSCRIPTION FACTOR PDR1"/>
    <property type="match status" value="1"/>
</dbReference>
<dbReference type="OrthoDB" id="434771at2759"/>
<feature type="region of interest" description="Disordered" evidence="3">
    <location>
        <begin position="687"/>
        <end position="742"/>
    </location>
</feature>
<dbReference type="PROSITE" id="PS50048">
    <property type="entry name" value="ZN2_CY6_FUNGAL_2"/>
    <property type="match status" value="1"/>
</dbReference>
<evidence type="ECO:0000256" key="3">
    <source>
        <dbReference type="SAM" id="MobiDB-lite"/>
    </source>
</evidence>
<dbReference type="SMART" id="SM00066">
    <property type="entry name" value="GAL4"/>
    <property type="match status" value="1"/>
</dbReference>
<dbReference type="CDD" id="cd00067">
    <property type="entry name" value="GAL4"/>
    <property type="match status" value="1"/>
</dbReference>
<dbReference type="Pfam" id="PF04082">
    <property type="entry name" value="Fungal_trans"/>
    <property type="match status" value="1"/>
</dbReference>
<dbReference type="InterPro" id="IPR050987">
    <property type="entry name" value="AtrR-like"/>
</dbReference>
<name>A0A6A4I4W6_9AGAR</name>
<dbReference type="AlphaFoldDB" id="A0A6A4I4W6"/>
<evidence type="ECO:0000256" key="2">
    <source>
        <dbReference type="ARBA" id="ARBA00023242"/>
    </source>
</evidence>
<keyword evidence="1" id="KW-0479">Metal-binding</keyword>
<dbReference type="InterPro" id="IPR007219">
    <property type="entry name" value="XnlR_reg_dom"/>
</dbReference>
<dbReference type="InterPro" id="IPR036864">
    <property type="entry name" value="Zn2-C6_fun-type_DNA-bd_sf"/>
</dbReference>
<feature type="compositionally biased region" description="Polar residues" evidence="3">
    <location>
        <begin position="726"/>
        <end position="737"/>
    </location>
</feature>
<dbReference type="PROSITE" id="PS00463">
    <property type="entry name" value="ZN2_CY6_FUNGAL_1"/>
    <property type="match status" value="1"/>
</dbReference>